<protein>
    <submittedName>
        <fullName evidence="2">Uncharacterized protein</fullName>
    </submittedName>
</protein>
<keyword evidence="3" id="KW-1185">Reference proteome</keyword>
<accession>A0A3N4INL1</accession>
<evidence type="ECO:0000313" key="3">
    <source>
        <dbReference type="Proteomes" id="UP000275078"/>
    </source>
</evidence>
<dbReference type="Proteomes" id="UP000275078">
    <property type="component" value="Unassembled WGS sequence"/>
</dbReference>
<reference evidence="2 3" key="1">
    <citation type="journal article" date="2018" name="Nat. Ecol. Evol.">
        <title>Pezizomycetes genomes reveal the molecular basis of ectomycorrhizal truffle lifestyle.</title>
        <authorList>
            <person name="Murat C."/>
            <person name="Payen T."/>
            <person name="Noel B."/>
            <person name="Kuo A."/>
            <person name="Morin E."/>
            <person name="Chen J."/>
            <person name="Kohler A."/>
            <person name="Krizsan K."/>
            <person name="Balestrini R."/>
            <person name="Da Silva C."/>
            <person name="Montanini B."/>
            <person name="Hainaut M."/>
            <person name="Levati E."/>
            <person name="Barry K.W."/>
            <person name="Belfiori B."/>
            <person name="Cichocki N."/>
            <person name="Clum A."/>
            <person name="Dockter R.B."/>
            <person name="Fauchery L."/>
            <person name="Guy J."/>
            <person name="Iotti M."/>
            <person name="Le Tacon F."/>
            <person name="Lindquist E.A."/>
            <person name="Lipzen A."/>
            <person name="Malagnac F."/>
            <person name="Mello A."/>
            <person name="Molinier V."/>
            <person name="Miyauchi S."/>
            <person name="Poulain J."/>
            <person name="Riccioni C."/>
            <person name="Rubini A."/>
            <person name="Sitrit Y."/>
            <person name="Splivallo R."/>
            <person name="Traeger S."/>
            <person name="Wang M."/>
            <person name="Zifcakova L."/>
            <person name="Wipf D."/>
            <person name="Zambonelli A."/>
            <person name="Paolocci F."/>
            <person name="Nowrousian M."/>
            <person name="Ottonello S."/>
            <person name="Baldrian P."/>
            <person name="Spatafora J.W."/>
            <person name="Henrissat B."/>
            <person name="Nagy L.G."/>
            <person name="Aury J.M."/>
            <person name="Wincker P."/>
            <person name="Grigoriev I.V."/>
            <person name="Bonfante P."/>
            <person name="Martin F.M."/>
        </authorList>
    </citation>
    <scope>NUCLEOTIDE SEQUENCE [LARGE SCALE GENOMIC DNA]</scope>
    <source>
        <strain evidence="2 3">RN42</strain>
    </source>
</reference>
<name>A0A3N4INL1_ASCIM</name>
<evidence type="ECO:0000256" key="1">
    <source>
        <dbReference type="SAM" id="MobiDB-lite"/>
    </source>
</evidence>
<dbReference type="AlphaFoldDB" id="A0A3N4INL1"/>
<feature type="compositionally biased region" description="Polar residues" evidence="1">
    <location>
        <begin position="13"/>
        <end position="24"/>
    </location>
</feature>
<sequence length="153" mass="16753">MPIVLLQAERSLPSKSASMQTSGLDSELTDRSLQAEDEPAMISEIEHQTSANTEDQKPTAETRSGTPGETDILNGRPLSQDMIDLFNRPQHQDAVRSLTDKAMRNQKRPGKLSLDSKEQALIDSSRVLLAVEGLATFIDLKTLDLSKLGNGNH</sequence>
<gene>
    <name evidence="2" type="ORF">BJ508DRAFT_343193</name>
</gene>
<feature type="region of interest" description="Disordered" evidence="1">
    <location>
        <begin position="1"/>
        <end position="76"/>
    </location>
</feature>
<dbReference type="EMBL" id="ML119666">
    <property type="protein sequence ID" value="RPA83164.1"/>
    <property type="molecule type" value="Genomic_DNA"/>
</dbReference>
<evidence type="ECO:0000313" key="2">
    <source>
        <dbReference type="EMBL" id="RPA83164.1"/>
    </source>
</evidence>
<proteinExistence type="predicted"/>
<organism evidence="2 3">
    <name type="scientific">Ascobolus immersus RN42</name>
    <dbReference type="NCBI Taxonomy" id="1160509"/>
    <lineage>
        <taxon>Eukaryota</taxon>
        <taxon>Fungi</taxon>
        <taxon>Dikarya</taxon>
        <taxon>Ascomycota</taxon>
        <taxon>Pezizomycotina</taxon>
        <taxon>Pezizomycetes</taxon>
        <taxon>Pezizales</taxon>
        <taxon>Ascobolaceae</taxon>
        <taxon>Ascobolus</taxon>
    </lineage>
</organism>